<organism evidence="2 3">
    <name type="scientific">Plasmodium relictum</name>
    <dbReference type="NCBI Taxonomy" id="85471"/>
    <lineage>
        <taxon>Eukaryota</taxon>
        <taxon>Sar</taxon>
        <taxon>Alveolata</taxon>
        <taxon>Apicomplexa</taxon>
        <taxon>Aconoidasida</taxon>
        <taxon>Haemosporida</taxon>
        <taxon>Plasmodiidae</taxon>
        <taxon>Plasmodium</taxon>
        <taxon>Plasmodium (Haemamoeba)</taxon>
    </lineage>
</organism>
<reference evidence="2 3" key="1">
    <citation type="submission" date="2015-04" db="EMBL/GenBank/DDBJ databases">
        <authorList>
            <consortium name="Pathogen Informatics"/>
        </authorList>
    </citation>
    <scope>NUCLEOTIDE SEQUENCE [LARGE SCALE GENOMIC DNA]</scope>
    <source>
        <strain evidence="2 3">SGS1</strain>
    </source>
</reference>
<protein>
    <recommendedName>
        <fullName evidence="4">Transmembrane protein</fullName>
    </recommendedName>
</protein>
<dbReference type="GeneID" id="39734888"/>
<sequence length="212" mass="25598">MKEKTIFYIFYIFLVPVFCNKNIIELNYQINYYFLDNKKWDNIGYFILNKNEIYDTSNSYLEERKKFIEKLKGQFDYVLFQLCYNVEKQKCIQTYVDKSRIHNIENFILLIGLDNNYLPFIINYKTYEEYQNTKVFSGMFAIKVLSISVPIDINNLTEEKNITTKAKENENEKEKNQPKSFLRKYWYVILIFFISLSVSKHLTENIPQTNNT</sequence>
<keyword evidence="1" id="KW-1133">Transmembrane helix</keyword>
<evidence type="ECO:0000256" key="1">
    <source>
        <dbReference type="SAM" id="Phobius"/>
    </source>
</evidence>
<evidence type="ECO:0000313" key="3">
    <source>
        <dbReference type="Proteomes" id="UP000220158"/>
    </source>
</evidence>
<dbReference type="OMA" id="WIYIAIF"/>
<dbReference type="OrthoDB" id="370020at2759"/>
<evidence type="ECO:0000313" key="2">
    <source>
        <dbReference type="EMBL" id="CRG98788.1"/>
    </source>
</evidence>
<dbReference type="VEuPathDB" id="PlasmoDB:PRELSG_0413800"/>
<evidence type="ECO:0008006" key="4">
    <source>
        <dbReference type="Google" id="ProtNLM"/>
    </source>
</evidence>
<feature type="transmembrane region" description="Helical" evidence="1">
    <location>
        <begin position="185"/>
        <end position="203"/>
    </location>
</feature>
<keyword evidence="1" id="KW-0812">Transmembrane</keyword>
<dbReference type="Pfam" id="PF21203">
    <property type="entry name" value="ECM10"/>
    <property type="match status" value="1"/>
</dbReference>
<proteinExistence type="predicted"/>
<dbReference type="EMBL" id="LN835299">
    <property type="protein sequence ID" value="CRG98788.1"/>
    <property type="molecule type" value="Genomic_DNA"/>
</dbReference>
<keyword evidence="3" id="KW-1185">Reference proteome</keyword>
<gene>
    <name evidence="2" type="ORF">PRELSG_0413800</name>
</gene>
<feature type="transmembrane region" description="Helical" evidence="1">
    <location>
        <begin position="6"/>
        <end position="24"/>
    </location>
</feature>
<dbReference type="Proteomes" id="UP000220158">
    <property type="component" value="Chromosome 4"/>
</dbReference>
<dbReference type="AlphaFoldDB" id="A0A1J1H5S9"/>
<dbReference type="RefSeq" id="XP_028531797.1">
    <property type="nucleotide sequence ID" value="XM_028680285.1"/>
</dbReference>
<keyword evidence="1" id="KW-0472">Membrane</keyword>
<accession>A0A1J1H5S9</accession>
<name>A0A1J1H5S9_PLARL</name>
<dbReference type="KEGG" id="prel:PRELSG_0413800"/>